<proteinExistence type="predicted"/>
<gene>
    <name evidence="1" type="ORF">LCGC14_2015580</name>
</gene>
<protein>
    <submittedName>
        <fullName evidence="1">Uncharacterized protein</fullName>
    </submittedName>
</protein>
<name>A0A0F9EZ31_9ZZZZ</name>
<dbReference type="AlphaFoldDB" id="A0A0F9EZ31"/>
<reference evidence="1" key="1">
    <citation type="journal article" date="2015" name="Nature">
        <title>Complex archaea that bridge the gap between prokaryotes and eukaryotes.</title>
        <authorList>
            <person name="Spang A."/>
            <person name="Saw J.H."/>
            <person name="Jorgensen S.L."/>
            <person name="Zaremba-Niedzwiedzka K."/>
            <person name="Martijn J."/>
            <person name="Lind A.E."/>
            <person name="van Eijk R."/>
            <person name="Schleper C."/>
            <person name="Guy L."/>
            <person name="Ettema T.J."/>
        </authorList>
    </citation>
    <scope>NUCLEOTIDE SEQUENCE</scope>
</reference>
<organism evidence="1">
    <name type="scientific">marine sediment metagenome</name>
    <dbReference type="NCBI Taxonomy" id="412755"/>
    <lineage>
        <taxon>unclassified sequences</taxon>
        <taxon>metagenomes</taxon>
        <taxon>ecological metagenomes</taxon>
    </lineage>
</organism>
<accession>A0A0F9EZ31</accession>
<dbReference type="EMBL" id="LAZR01023194">
    <property type="protein sequence ID" value="KKL79363.1"/>
    <property type="molecule type" value="Genomic_DNA"/>
</dbReference>
<comment type="caution">
    <text evidence="1">The sequence shown here is derived from an EMBL/GenBank/DDBJ whole genome shotgun (WGS) entry which is preliminary data.</text>
</comment>
<evidence type="ECO:0000313" key="1">
    <source>
        <dbReference type="EMBL" id="KKL79363.1"/>
    </source>
</evidence>
<sequence length="98" mass="10816">MSTAKQRSAPARNVRAARQRFIEYLIWEFDLNECEAGDLGAFLEVLSSERLAENGLRMQLGLRAEVLSLVGSEMQGMYDVLEQTGQEHRAEGGTALAG</sequence>